<name>A0A9P6UBT1_9FUNG</name>
<comment type="caution">
    <text evidence="1">The sequence shown here is derived from an EMBL/GenBank/DDBJ whole genome shotgun (WGS) entry which is preliminary data.</text>
</comment>
<protein>
    <submittedName>
        <fullName evidence="1">Uncharacterized protein</fullName>
    </submittedName>
</protein>
<dbReference type="AlphaFoldDB" id="A0A9P6UBT1"/>
<sequence>MLPEVRDLLLGQFAGYVQFEIDRDTTKQHVIMPIIHNYPGFEELSDEALEEVYNIRIVQDPMQLDGDEKDHIRVNLIVANQTVATVITRMYDDLPATGLMMCMRFGLLERRATFYTQKYTPAVDPDFPYFIRFEEDGIHIRRADASDEE</sequence>
<dbReference type="EMBL" id="JAAAJB010000062">
    <property type="protein sequence ID" value="KAG0268004.1"/>
    <property type="molecule type" value="Genomic_DNA"/>
</dbReference>
<organism evidence="1 2">
    <name type="scientific">Actinomortierella ambigua</name>
    <dbReference type="NCBI Taxonomy" id="1343610"/>
    <lineage>
        <taxon>Eukaryota</taxon>
        <taxon>Fungi</taxon>
        <taxon>Fungi incertae sedis</taxon>
        <taxon>Mucoromycota</taxon>
        <taxon>Mortierellomycotina</taxon>
        <taxon>Mortierellomycetes</taxon>
        <taxon>Mortierellales</taxon>
        <taxon>Mortierellaceae</taxon>
        <taxon>Actinomortierella</taxon>
    </lineage>
</organism>
<evidence type="ECO:0000313" key="2">
    <source>
        <dbReference type="Proteomes" id="UP000807716"/>
    </source>
</evidence>
<dbReference type="OrthoDB" id="2423612at2759"/>
<dbReference type="Proteomes" id="UP000807716">
    <property type="component" value="Unassembled WGS sequence"/>
</dbReference>
<proteinExistence type="predicted"/>
<gene>
    <name evidence="1" type="ORF">DFQ27_007762</name>
</gene>
<keyword evidence="2" id="KW-1185">Reference proteome</keyword>
<evidence type="ECO:0000313" key="1">
    <source>
        <dbReference type="EMBL" id="KAG0268004.1"/>
    </source>
</evidence>
<accession>A0A9P6UBT1</accession>
<reference evidence="1" key="1">
    <citation type="journal article" date="2020" name="Fungal Divers.">
        <title>Resolving the Mortierellaceae phylogeny through synthesis of multi-gene phylogenetics and phylogenomics.</title>
        <authorList>
            <person name="Vandepol N."/>
            <person name="Liber J."/>
            <person name="Desiro A."/>
            <person name="Na H."/>
            <person name="Kennedy M."/>
            <person name="Barry K."/>
            <person name="Grigoriev I.V."/>
            <person name="Miller A.N."/>
            <person name="O'Donnell K."/>
            <person name="Stajich J.E."/>
            <person name="Bonito G."/>
        </authorList>
    </citation>
    <scope>NUCLEOTIDE SEQUENCE</scope>
    <source>
        <strain evidence="1">BC1065</strain>
    </source>
</reference>